<evidence type="ECO:0000313" key="4">
    <source>
        <dbReference type="Proteomes" id="UP001597151"/>
    </source>
</evidence>
<evidence type="ECO:0000256" key="1">
    <source>
        <dbReference type="SAM" id="MobiDB-lite"/>
    </source>
</evidence>
<feature type="transmembrane region" description="Helical" evidence="2">
    <location>
        <begin position="128"/>
        <end position="146"/>
    </location>
</feature>
<protein>
    <submittedName>
        <fullName evidence="3">5-bromo-4-chloroindolyl phosphate hydrolysis family protein</fullName>
    </submittedName>
</protein>
<evidence type="ECO:0000256" key="2">
    <source>
        <dbReference type="SAM" id="Phobius"/>
    </source>
</evidence>
<proteinExistence type="predicted"/>
<keyword evidence="4" id="KW-1185">Reference proteome</keyword>
<feature type="transmembrane region" description="Helical" evidence="2">
    <location>
        <begin position="63"/>
        <end position="81"/>
    </location>
</feature>
<feature type="transmembrane region" description="Helical" evidence="2">
    <location>
        <begin position="38"/>
        <end position="57"/>
    </location>
</feature>
<dbReference type="EMBL" id="JBHTKR010000001">
    <property type="protein sequence ID" value="MFD1193211.1"/>
    <property type="molecule type" value="Genomic_DNA"/>
</dbReference>
<evidence type="ECO:0000313" key="3">
    <source>
        <dbReference type="EMBL" id="MFD1193211.1"/>
    </source>
</evidence>
<name>A0ABW3TAE6_9RHOB</name>
<dbReference type="Pfam" id="PF10112">
    <property type="entry name" value="Halogen_Hydrol"/>
    <property type="match status" value="1"/>
</dbReference>
<gene>
    <name evidence="3" type="ORF">ACFQ3C_00830</name>
</gene>
<feature type="transmembrane region" description="Helical" evidence="2">
    <location>
        <begin position="102"/>
        <end position="122"/>
    </location>
</feature>
<reference evidence="4" key="1">
    <citation type="journal article" date="2019" name="Int. J. Syst. Evol. Microbiol.">
        <title>The Global Catalogue of Microorganisms (GCM) 10K type strain sequencing project: providing services to taxonomists for standard genome sequencing and annotation.</title>
        <authorList>
            <consortium name="The Broad Institute Genomics Platform"/>
            <consortium name="The Broad Institute Genome Sequencing Center for Infectious Disease"/>
            <person name="Wu L."/>
            <person name="Ma J."/>
        </authorList>
    </citation>
    <scope>NUCLEOTIDE SEQUENCE [LARGE SCALE GENOMIC DNA]</scope>
    <source>
        <strain evidence="4">CCUG 55328</strain>
    </source>
</reference>
<dbReference type="Proteomes" id="UP001597151">
    <property type="component" value="Unassembled WGS sequence"/>
</dbReference>
<feature type="compositionally biased region" description="Gly residues" evidence="1">
    <location>
        <begin position="9"/>
        <end position="18"/>
    </location>
</feature>
<dbReference type="RefSeq" id="WP_380788255.1">
    <property type="nucleotide sequence ID" value="NZ_JBHTKR010000001.1"/>
</dbReference>
<accession>A0ABW3TAE6</accession>
<keyword evidence="2" id="KW-0472">Membrane</keyword>
<sequence length="301" mass="32562">MAQRFGGKFSPGGAGGPDGKPPAPAPKGPFEGARRTRAGGRVNLLFLAPLPLVWAAFTTGPTGLILNLGALGTLLLAAWLTREGLIAQEAYEARKVARRPAFPRKIAGSVLTGIGLAVAGLASAGGDMLAPVAYGIVGTILHFLAFGPDPLHDKGAEGIDTFQTDRVARAVDEAEKHLAAMTDAMLRANDRQLMARLERFQAVARDLFRTVENDPRDLTAARKYLGVYLLGARDATIKFAEIWTRSRDTQARADYEALLTDLEQNFAARTQKLLLDDRSDLTVEIEVLRERLDREGVHPQE</sequence>
<dbReference type="InterPro" id="IPR018770">
    <property type="entry name" value="ChloroindolylP_hydrolase"/>
</dbReference>
<keyword evidence="2" id="KW-1133">Transmembrane helix</keyword>
<keyword evidence="2" id="KW-0812">Transmembrane</keyword>
<comment type="caution">
    <text evidence="3">The sequence shown here is derived from an EMBL/GenBank/DDBJ whole genome shotgun (WGS) entry which is preliminary data.</text>
</comment>
<feature type="region of interest" description="Disordered" evidence="1">
    <location>
        <begin position="1"/>
        <end position="33"/>
    </location>
</feature>
<organism evidence="3 4">
    <name type="scientific">Seohaeicola saemankumensis</name>
    <dbReference type="NCBI Taxonomy" id="481181"/>
    <lineage>
        <taxon>Bacteria</taxon>
        <taxon>Pseudomonadati</taxon>
        <taxon>Pseudomonadota</taxon>
        <taxon>Alphaproteobacteria</taxon>
        <taxon>Rhodobacterales</taxon>
        <taxon>Roseobacteraceae</taxon>
        <taxon>Seohaeicola</taxon>
    </lineage>
</organism>